<evidence type="ECO:0000256" key="1">
    <source>
        <dbReference type="SAM" id="MobiDB-lite"/>
    </source>
</evidence>
<accession>A0A6J7DZ90</accession>
<dbReference type="Pfam" id="PF02470">
    <property type="entry name" value="MlaD"/>
    <property type="match status" value="1"/>
</dbReference>
<reference evidence="4" key="1">
    <citation type="submission" date="2020-05" db="EMBL/GenBank/DDBJ databases">
        <authorList>
            <person name="Chiriac C."/>
            <person name="Salcher M."/>
            <person name="Ghai R."/>
            <person name="Kavagutti S V."/>
        </authorList>
    </citation>
    <scope>NUCLEOTIDE SEQUENCE</scope>
</reference>
<evidence type="ECO:0000259" key="3">
    <source>
        <dbReference type="Pfam" id="PF02470"/>
    </source>
</evidence>
<keyword evidence="2" id="KW-0472">Membrane</keyword>
<proteinExistence type="predicted"/>
<feature type="domain" description="Mce/MlaD" evidence="3">
    <location>
        <begin position="44"/>
        <end position="125"/>
    </location>
</feature>
<dbReference type="InterPro" id="IPR003399">
    <property type="entry name" value="Mce/MlaD"/>
</dbReference>
<evidence type="ECO:0000313" key="4">
    <source>
        <dbReference type="EMBL" id="CAB4876092.1"/>
    </source>
</evidence>
<evidence type="ECO:0000256" key="2">
    <source>
        <dbReference type="SAM" id="Phobius"/>
    </source>
</evidence>
<feature type="region of interest" description="Disordered" evidence="1">
    <location>
        <begin position="404"/>
        <end position="426"/>
    </location>
</feature>
<keyword evidence="2" id="KW-1133">Transmembrane helix</keyword>
<dbReference type="InterPro" id="IPR052336">
    <property type="entry name" value="MlaD_Phospholipid_Transporter"/>
</dbReference>
<feature type="transmembrane region" description="Helical" evidence="2">
    <location>
        <begin position="12"/>
        <end position="33"/>
    </location>
</feature>
<dbReference type="PANTHER" id="PTHR33371:SF4">
    <property type="entry name" value="INTERMEMBRANE PHOSPHOLIPID TRANSPORT SYSTEM BINDING PROTEIN MLAD"/>
    <property type="match status" value="1"/>
</dbReference>
<dbReference type="PANTHER" id="PTHR33371">
    <property type="entry name" value="INTERMEMBRANE PHOSPHOLIPID TRANSPORT SYSTEM BINDING PROTEIN MLAD-RELATED"/>
    <property type="match status" value="1"/>
</dbReference>
<sequence length="479" mass="50381">MSRGRRTSSIAANPVLIGAITTLVVILAIFLAYNANSGLPFVPTYNLKVQVPSAAGLVRGNEVRIGGTRIGIVSSIEAQTLKSGRVIAVLGLKLETVVKPLSADTEVLIRPRSALGLKYVELTRGTTNAQLADGATIPLRNATPQPVELDEFLNTFDTPTRRAIQQNTLTGGTAFAGRGQDLNFAIQDLAPLLDELTPVMRNLASSKTDLRGLIRGLAQSAAVVAPVAGVQAQLFRNLDTTMSALASVAVPYLQESISEGPETLQVATRDLPRLRPFLVDSTTLMRELQPGVRALAAAAPDLATTVRVGTPVLADSPAFNARLEKTIKAIEDFSTDALVITGVRDLTQTAILLNPTILHLTPAQTVCNYVALWFRNVASLLSEGGTNGTMQRFAVITAPGSLFEAPNNEGGPSSAPASGPTGAGYDDKNFLHSNPYPYTAATGQPKTCAAGNEKFLAGKTVIGNVPGQKSTTLHDDSAP</sequence>
<gene>
    <name evidence="4" type="ORF">UFOPK3423_01014</name>
</gene>
<keyword evidence="2" id="KW-0812">Transmembrane</keyword>
<protein>
    <submittedName>
        <fullName evidence="4">Unannotated protein</fullName>
    </submittedName>
</protein>
<organism evidence="4">
    <name type="scientific">freshwater metagenome</name>
    <dbReference type="NCBI Taxonomy" id="449393"/>
    <lineage>
        <taxon>unclassified sequences</taxon>
        <taxon>metagenomes</taxon>
        <taxon>ecological metagenomes</taxon>
    </lineage>
</organism>
<dbReference type="AlphaFoldDB" id="A0A6J7DZ90"/>
<dbReference type="EMBL" id="CAFBLQ010000105">
    <property type="protein sequence ID" value="CAB4876092.1"/>
    <property type="molecule type" value="Genomic_DNA"/>
</dbReference>
<name>A0A6J7DZ90_9ZZZZ</name>